<comment type="similarity">
    <text evidence="1">Belongs to the major facilitator superfamily. Phosphate:H(+) symporter (TC 2.A.1.9) family.</text>
</comment>
<accession>A0A2G2YA81</accession>
<reference evidence="3 4" key="2">
    <citation type="journal article" date="2017" name="Genome Biol.">
        <title>New reference genome sequences of hot pepper reveal the massive evolution of plant disease-resistance genes by retroduplication.</title>
        <authorList>
            <person name="Kim S."/>
            <person name="Park J."/>
            <person name="Yeom S.I."/>
            <person name="Kim Y.M."/>
            <person name="Seo E."/>
            <person name="Kim K.T."/>
            <person name="Kim M.S."/>
            <person name="Lee J.M."/>
            <person name="Cheong K."/>
            <person name="Shin H.S."/>
            <person name="Kim S.B."/>
            <person name="Han K."/>
            <person name="Lee J."/>
            <person name="Park M."/>
            <person name="Lee H.A."/>
            <person name="Lee H.Y."/>
            <person name="Lee Y."/>
            <person name="Oh S."/>
            <person name="Lee J.H."/>
            <person name="Choi E."/>
            <person name="Choi E."/>
            <person name="Lee S.E."/>
            <person name="Jeon J."/>
            <person name="Kim H."/>
            <person name="Choi G."/>
            <person name="Song H."/>
            <person name="Lee J."/>
            <person name="Lee S.C."/>
            <person name="Kwon J.K."/>
            <person name="Lee H.Y."/>
            <person name="Koo N."/>
            <person name="Hong Y."/>
            <person name="Kim R.W."/>
            <person name="Kang W.H."/>
            <person name="Huh J.H."/>
            <person name="Kang B.C."/>
            <person name="Yang T.J."/>
            <person name="Lee Y.H."/>
            <person name="Bennetzen J.L."/>
            <person name="Choi D."/>
        </authorList>
    </citation>
    <scope>NUCLEOTIDE SEQUENCE [LARGE SCALE GENOMIC DNA]</scope>
    <source>
        <strain evidence="4">cv. CM334</strain>
    </source>
</reference>
<keyword evidence="2" id="KW-1133">Transmembrane helix</keyword>
<keyword evidence="2" id="KW-0812">Transmembrane</keyword>
<evidence type="ECO:0000256" key="1">
    <source>
        <dbReference type="ARBA" id="ARBA00044504"/>
    </source>
</evidence>
<sequence>MTVATTALTPNMILYLMNEYHMDMTTGSNIMFIWSAGDVSILADIGDSPSKPPPCVNICRSADMLQFIFLCFSLGIIAIGVVTIRSSSLAFGFDQLKQEVCQENARAMERYFTCIKIDWKPAYFSTKERIGFGLLLSFLSVSLVATVEGVRRSIAIKESYSDDPQGVIPMSAMWVLPQNFIAGIALA</sequence>
<evidence type="ECO:0000256" key="2">
    <source>
        <dbReference type="SAM" id="Phobius"/>
    </source>
</evidence>
<feature type="transmembrane region" description="Helical" evidence="2">
    <location>
        <begin position="130"/>
        <end position="150"/>
    </location>
</feature>
<dbReference type="Proteomes" id="UP000222542">
    <property type="component" value="Unassembled WGS sequence"/>
</dbReference>
<dbReference type="PANTHER" id="PTHR11654">
    <property type="entry name" value="OLIGOPEPTIDE TRANSPORTER-RELATED"/>
    <property type="match status" value="1"/>
</dbReference>
<dbReference type="Gene3D" id="1.20.1250.20">
    <property type="entry name" value="MFS general substrate transporter like domains"/>
    <property type="match status" value="2"/>
</dbReference>
<dbReference type="STRING" id="4072.A0A2G2YA81"/>
<organism evidence="3 4">
    <name type="scientific">Capsicum annuum</name>
    <name type="common">Capsicum pepper</name>
    <dbReference type="NCBI Taxonomy" id="4072"/>
    <lineage>
        <taxon>Eukaryota</taxon>
        <taxon>Viridiplantae</taxon>
        <taxon>Streptophyta</taxon>
        <taxon>Embryophyta</taxon>
        <taxon>Tracheophyta</taxon>
        <taxon>Spermatophyta</taxon>
        <taxon>Magnoliopsida</taxon>
        <taxon>eudicotyledons</taxon>
        <taxon>Gunneridae</taxon>
        <taxon>Pentapetalae</taxon>
        <taxon>asterids</taxon>
        <taxon>lamiids</taxon>
        <taxon>Solanales</taxon>
        <taxon>Solanaceae</taxon>
        <taxon>Solanoideae</taxon>
        <taxon>Capsiceae</taxon>
        <taxon>Capsicum</taxon>
    </lineage>
</organism>
<name>A0A2G2YA81_CAPAN</name>
<protein>
    <submittedName>
        <fullName evidence="3">Uncharacterized protein</fullName>
    </submittedName>
</protein>
<feature type="transmembrane region" description="Helical" evidence="2">
    <location>
        <begin position="67"/>
        <end position="84"/>
    </location>
</feature>
<evidence type="ECO:0000313" key="3">
    <source>
        <dbReference type="EMBL" id="PHT66634.1"/>
    </source>
</evidence>
<keyword evidence="4" id="KW-1185">Reference proteome</keyword>
<keyword evidence="2" id="KW-0472">Membrane</keyword>
<dbReference type="Gramene" id="PHT66634">
    <property type="protein sequence ID" value="PHT66634"/>
    <property type="gene ID" value="T459_31059"/>
</dbReference>
<gene>
    <name evidence="3" type="ORF">T459_31059</name>
</gene>
<comment type="caution">
    <text evidence="3">The sequence shown here is derived from an EMBL/GenBank/DDBJ whole genome shotgun (WGS) entry which is preliminary data.</text>
</comment>
<proteinExistence type="inferred from homology"/>
<dbReference type="InterPro" id="IPR036259">
    <property type="entry name" value="MFS_trans_sf"/>
</dbReference>
<dbReference type="AlphaFoldDB" id="A0A2G2YA81"/>
<dbReference type="EMBL" id="AYRZ02000012">
    <property type="protein sequence ID" value="PHT66634.1"/>
    <property type="molecule type" value="Genomic_DNA"/>
</dbReference>
<evidence type="ECO:0000313" key="4">
    <source>
        <dbReference type="Proteomes" id="UP000222542"/>
    </source>
</evidence>
<reference evidence="3 4" key="1">
    <citation type="journal article" date="2014" name="Nat. Genet.">
        <title>Genome sequence of the hot pepper provides insights into the evolution of pungency in Capsicum species.</title>
        <authorList>
            <person name="Kim S."/>
            <person name="Park M."/>
            <person name="Yeom S.I."/>
            <person name="Kim Y.M."/>
            <person name="Lee J.M."/>
            <person name="Lee H.A."/>
            <person name="Seo E."/>
            <person name="Choi J."/>
            <person name="Cheong K."/>
            <person name="Kim K.T."/>
            <person name="Jung K."/>
            <person name="Lee G.W."/>
            <person name="Oh S.K."/>
            <person name="Bae C."/>
            <person name="Kim S.B."/>
            <person name="Lee H.Y."/>
            <person name="Kim S.Y."/>
            <person name="Kim M.S."/>
            <person name="Kang B.C."/>
            <person name="Jo Y.D."/>
            <person name="Yang H.B."/>
            <person name="Jeong H.J."/>
            <person name="Kang W.H."/>
            <person name="Kwon J.K."/>
            <person name="Shin C."/>
            <person name="Lim J.Y."/>
            <person name="Park J.H."/>
            <person name="Huh J.H."/>
            <person name="Kim J.S."/>
            <person name="Kim B.D."/>
            <person name="Cohen O."/>
            <person name="Paran I."/>
            <person name="Suh M.C."/>
            <person name="Lee S.B."/>
            <person name="Kim Y.K."/>
            <person name="Shin Y."/>
            <person name="Noh S.J."/>
            <person name="Park J."/>
            <person name="Seo Y.S."/>
            <person name="Kwon S.Y."/>
            <person name="Kim H.A."/>
            <person name="Park J.M."/>
            <person name="Kim H.J."/>
            <person name="Choi S.B."/>
            <person name="Bosland P.W."/>
            <person name="Reeves G."/>
            <person name="Jo S.H."/>
            <person name="Lee B.W."/>
            <person name="Cho H.T."/>
            <person name="Choi H.S."/>
            <person name="Lee M.S."/>
            <person name="Yu Y."/>
            <person name="Do Choi Y."/>
            <person name="Park B.S."/>
            <person name="van Deynze A."/>
            <person name="Ashrafi H."/>
            <person name="Hill T."/>
            <person name="Kim W.T."/>
            <person name="Pai H.S."/>
            <person name="Ahn H.K."/>
            <person name="Yeam I."/>
            <person name="Giovannoni J.J."/>
            <person name="Rose J.K."/>
            <person name="Sorensen I."/>
            <person name="Lee S.J."/>
            <person name="Kim R.W."/>
            <person name="Choi I.Y."/>
            <person name="Choi B.S."/>
            <person name="Lim J.S."/>
            <person name="Lee Y.H."/>
            <person name="Choi D."/>
        </authorList>
    </citation>
    <scope>NUCLEOTIDE SEQUENCE [LARGE SCALE GENOMIC DNA]</scope>
    <source>
        <strain evidence="4">cv. CM334</strain>
    </source>
</reference>